<organism evidence="2 3">
    <name type="scientific">Robiginitalea biformata (strain ATCC BAA-864 / DSM 15991 / KCTC 12146 / HTCC2501)</name>
    <dbReference type="NCBI Taxonomy" id="313596"/>
    <lineage>
        <taxon>Bacteria</taxon>
        <taxon>Pseudomonadati</taxon>
        <taxon>Bacteroidota</taxon>
        <taxon>Flavobacteriia</taxon>
        <taxon>Flavobacteriales</taxon>
        <taxon>Flavobacteriaceae</taxon>
        <taxon>Robiginitalea</taxon>
    </lineage>
</organism>
<dbReference type="Pfam" id="PF16267">
    <property type="entry name" value="DUF4920"/>
    <property type="match status" value="1"/>
</dbReference>
<dbReference type="Proteomes" id="UP000009049">
    <property type="component" value="Chromosome"/>
</dbReference>
<dbReference type="KEGG" id="rbi:RB2501_11172"/>
<dbReference type="InterPro" id="IPR032577">
    <property type="entry name" value="DUF4920"/>
</dbReference>
<dbReference type="eggNOG" id="ENOG5031D3D">
    <property type="taxonomic scope" value="Bacteria"/>
</dbReference>
<name>A4CMJ1_ROBBH</name>
<accession>A4CMJ1</accession>
<dbReference type="STRING" id="313596.RB2501_11172"/>
<protein>
    <recommendedName>
        <fullName evidence="4">DUF4920 domain-containing protein</fullName>
    </recommendedName>
</protein>
<reference evidence="2 3" key="1">
    <citation type="journal article" date="2009" name="J. Bacteriol.">
        <title>Complete genome sequence of Robiginitalea biformata HTCC2501.</title>
        <authorList>
            <person name="Oh H.M."/>
            <person name="Giovannoni S.J."/>
            <person name="Lee K."/>
            <person name="Ferriera S."/>
            <person name="Johnson J."/>
            <person name="Cho J.C."/>
        </authorList>
    </citation>
    <scope>NUCLEOTIDE SEQUENCE [LARGE SCALE GENOMIC DNA]</scope>
    <source>
        <strain evidence="3">ATCC BAA-864 / HTCC2501 / KCTC 12146</strain>
    </source>
</reference>
<dbReference type="EMBL" id="CP001712">
    <property type="protein sequence ID" value="EAR14883.1"/>
    <property type="molecule type" value="Genomic_DNA"/>
</dbReference>
<keyword evidence="3" id="KW-1185">Reference proteome</keyword>
<feature type="chain" id="PRO_5002666564" description="DUF4920 domain-containing protein" evidence="1">
    <location>
        <begin position="18"/>
        <end position="157"/>
    </location>
</feature>
<proteinExistence type="predicted"/>
<dbReference type="AlphaFoldDB" id="A4CMJ1"/>
<gene>
    <name evidence="2" type="ordered locus">RB2501_11172</name>
</gene>
<evidence type="ECO:0000313" key="3">
    <source>
        <dbReference type="Proteomes" id="UP000009049"/>
    </source>
</evidence>
<sequence>MYCALLLVLLVPGSAFTQSGADFLAVGAPIAEARAIGADDAPEAARLFDGLQARDSVRSVFRARVVDVCQAKGCWMRLALPEGEPVMVRFKDYGFFVPKDIAGQEVVVSGVAFISEVSEEERRHLAADAGKPEEEIRLIRGVSREPGFEAEGVRIYH</sequence>
<evidence type="ECO:0000313" key="2">
    <source>
        <dbReference type="EMBL" id="EAR14883.1"/>
    </source>
</evidence>
<feature type="signal peptide" evidence="1">
    <location>
        <begin position="1"/>
        <end position="17"/>
    </location>
</feature>
<evidence type="ECO:0008006" key="4">
    <source>
        <dbReference type="Google" id="ProtNLM"/>
    </source>
</evidence>
<dbReference type="HOGENOM" id="CLU_133122_0_0_10"/>
<evidence type="ECO:0000256" key="1">
    <source>
        <dbReference type="SAM" id="SignalP"/>
    </source>
</evidence>
<keyword evidence="1" id="KW-0732">Signal</keyword>